<dbReference type="PANTHER" id="PTHR32114">
    <property type="entry name" value="ABC TRANSPORTER ABCH.3"/>
    <property type="match status" value="1"/>
</dbReference>
<evidence type="ECO:0000313" key="7">
    <source>
        <dbReference type="EMBL" id="TQJ02600.1"/>
    </source>
</evidence>
<keyword evidence="7" id="KW-0540">Nuclease</keyword>
<keyword evidence="7" id="KW-0269">Exonuclease</keyword>
<feature type="domain" description="Rad50/SbcC-type AAA" evidence="6">
    <location>
        <begin position="5"/>
        <end position="183"/>
    </location>
</feature>
<reference evidence="7 8" key="1">
    <citation type="submission" date="2019-06" db="EMBL/GenBank/DDBJ databases">
        <title>Sequencing the genomes of 1000 actinobacteria strains.</title>
        <authorList>
            <person name="Klenk H.-P."/>
        </authorList>
    </citation>
    <scope>NUCLEOTIDE SEQUENCE [LARGE SCALE GENOMIC DNA]</scope>
    <source>
        <strain evidence="7 8">DSM 45679</strain>
    </source>
</reference>
<accession>A0A542DHS1</accession>
<dbReference type="EMBL" id="VFML01000001">
    <property type="protein sequence ID" value="TQJ02600.1"/>
    <property type="molecule type" value="Genomic_DNA"/>
</dbReference>
<evidence type="ECO:0000256" key="2">
    <source>
        <dbReference type="ARBA" id="ARBA00011322"/>
    </source>
</evidence>
<feature type="region of interest" description="Disordered" evidence="5">
    <location>
        <begin position="532"/>
        <end position="557"/>
    </location>
</feature>
<comment type="similarity">
    <text evidence="1">Belongs to the SMC family. SbcC subfamily.</text>
</comment>
<proteinExistence type="inferred from homology"/>
<dbReference type="GO" id="GO:0004527">
    <property type="term" value="F:exonuclease activity"/>
    <property type="evidence" value="ECO:0007669"/>
    <property type="project" value="UniProtKB-KW"/>
</dbReference>
<feature type="compositionally biased region" description="Low complexity" evidence="5">
    <location>
        <begin position="542"/>
        <end position="557"/>
    </location>
</feature>
<keyword evidence="8" id="KW-1185">Reference proteome</keyword>
<comment type="caution">
    <text evidence="7">The sequence shown here is derived from an EMBL/GenBank/DDBJ whole genome shotgun (WGS) entry which is preliminary data.</text>
</comment>
<dbReference type="InterPro" id="IPR038729">
    <property type="entry name" value="Rad50/SbcC_AAA"/>
</dbReference>
<dbReference type="PANTHER" id="PTHR32114:SF2">
    <property type="entry name" value="ABC TRANSPORTER ABCH.3"/>
    <property type="match status" value="1"/>
</dbReference>
<name>A0A542DHS1_AMYCI</name>
<protein>
    <recommendedName>
        <fullName evidence="3">Nuclease SbcCD subunit C</fullName>
    </recommendedName>
</protein>
<comment type="subunit">
    <text evidence="2">Heterodimer of SbcC and SbcD.</text>
</comment>
<sequence>MRLHRLEVEAFGPYPRREVVDFDALGADGLFLLHGDTGAGKTTLLDAVAYALFGRVPGARGQVKRLRCDLAPPDAPSEVVLELTVQGHRLRVARSPEYEVPKRRGEGTTTKKAKASLSWIDRPAQDQPAEGLTRIDEVSRTIQRLLGMSAEQFFQVVLLPQGEFARFLRAETTEREQLLERLFATQRFAGVERWFRDRRAARRQDLEVYRQSVRDCTARLAQAAQEEPPEDADPADWVATIRHRADQAVTEAEAAEATARSDREQVEQRLAERRERAERVRRVRAAHHNLTELAGQTAQRARWREELAAARRAVPVTGVAAEAERRAARLEQAVRAETDRVRDLVAMGADGAEAEVPRLRERAGRLREELGELSTLLGEAEQQRTDQTRLTELAATAAHAASQAEAITEKLAGFPERMRELRGLRDAAAEALVRVDGVRLRETELSELLTQANEVPALERAVRRAVDAEQRAVDRYQTARSELLDLRERRLNGMAAELAAGLRDGESCPVCGSVEHPAPAGPDGDLVGDAAEQEAAEAERIAGQGKEQAGGARQEAEAALDAALRRLEGQTAEELAERLTETKDELARLSKQGEGKARLEDLMAATEEESADLTTQRANAEREVASAQAERQALAGRVEERARRLEAARGEHADVAARRAHLVAVVEALDALAEARSARASAQQALDEQRAAVDTAVREAGFDTVEAARSAARADSAITELERRLSDAESAEAAARAVLAEPELSGVSPDEEVDLDAARESARQAQATAEAAVATLRAATERARTLERLAERFAEAEARLAPAEAEFAELDALTDVVNGRGQNARKMSLRSYVLAARLEEVAVAATVRLHTMSQGRYSFVHSDAAGSWGRRGGLGLDVLDDYSGAVRPAKTLSGGESFLASLALALGLADVVAAETGGALLDTLFVDEGFGTLDAETLDVVMDVLDELRAGGRVVGLVSHVEELRQRIPTRLRVRKARTGSTLELTA</sequence>
<dbReference type="InterPro" id="IPR027417">
    <property type="entry name" value="P-loop_NTPase"/>
</dbReference>
<organism evidence="7 8">
    <name type="scientific">Amycolatopsis cihanbeyliensis</name>
    <dbReference type="NCBI Taxonomy" id="1128664"/>
    <lineage>
        <taxon>Bacteria</taxon>
        <taxon>Bacillati</taxon>
        <taxon>Actinomycetota</taxon>
        <taxon>Actinomycetes</taxon>
        <taxon>Pseudonocardiales</taxon>
        <taxon>Pseudonocardiaceae</taxon>
        <taxon>Amycolatopsis</taxon>
    </lineage>
</organism>
<feature type="coiled-coil region" evidence="4">
    <location>
        <begin position="672"/>
        <end position="806"/>
    </location>
</feature>
<evidence type="ECO:0000256" key="4">
    <source>
        <dbReference type="SAM" id="Coils"/>
    </source>
</evidence>
<dbReference type="GO" id="GO:0006302">
    <property type="term" value="P:double-strand break repair"/>
    <property type="evidence" value="ECO:0007669"/>
    <property type="project" value="InterPro"/>
</dbReference>
<dbReference type="GO" id="GO:0016887">
    <property type="term" value="F:ATP hydrolysis activity"/>
    <property type="evidence" value="ECO:0007669"/>
    <property type="project" value="InterPro"/>
</dbReference>
<feature type="coiled-coil region" evidence="4">
    <location>
        <begin position="206"/>
        <end position="383"/>
    </location>
</feature>
<gene>
    <name evidence="7" type="ORF">FB471_2333</name>
</gene>
<evidence type="ECO:0000259" key="6">
    <source>
        <dbReference type="Pfam" id="PF13476"/>
    </source>
</evidence>
<evidence type="ECO:0000256" key="5">
    <source>
        <dbReference type="SAM" id="MobiDB-lite"/>
    </source>
</evidence>
<evidence type="ECO:0000256" key="3">
    <source>
        <dbReference type="ARBA" id="ARBA00013368"/>
    </source>
</evidence>
<dbReference type="RefSeq" id="WP_141997714.1">
    <property type="nucleotide sequence ID" value="NZ_VFML01000001.1"/>
</dbReference>
<dbReference type="Pfam" id="PF13558">
    <property type="entry name" value="SbcC_Walker_B"/>
    <property type="match status" value="1"/>
</dbReference>
<keyword evidence="4" id="KW-0175">Coiled coil</keyword>
<dbReference type="Pfam" id="PF13476">
    <property type="entry name" value="AAA_23"/>
    <property type="match status" value="1"/>
</dbReference>
<dbReference type="Gene3D" id="3.40.50.300">
    <property type="entry name" value="P-loop containing nucleotide triphosphate hydrolases"/>
    <property type="match status" value="2"/>
</dbReference>
<dbReference type="Proteomes" id="UP000320876">
    <property type="component" value="Unassembled WGS sequence"/>
</dbReference>
<keyword evidence="7" id="KW-0378">Hydrolase</keyword>
<dbReference type="OrthoDB" id="9795626at2"/>
<dbReference type="AlphaFoldDB" id="A0A542DHS1"/>
<dbReference type="SUPFAM" id="SSF52540">
    <property type="entry name" value="P-loop containing nucleoside triphosphate hydrolases"/>
    <property type="match status" value="1"/>
</dbReference>
<evidence type="ECO:0000256" key="1">
    <source>
        <dbReference type="ARBA" id="ARBA00006930"/>
    </source>
</evidence>
<evidence type="ECO:0000313" key="8">
    <source>
        <dbReference type="Proteomes" id="UP000320876"/>
    </source>
</evidence>